<feature type="chain" id="PRO_5046502123" description="DUF3108 domain-containing protein" evidence="1">
    <location>
        <begin position="37"/>
        <end position="225"/>
    </location>
</feature>
<keyword evidence="3" id="KW-1185">Reference proteome</keyword>
<evidence type="ECO:0000313" key="3">
    <source>
        <dbReference type="Proteomes" id="UP000748752"/>
    </source>
</evidence>
<dbReference type="InterPro" id="IPR045767">
    <property type="entry name" value="DUF6134"/>
</dbReference>
<dbReference type="RefSeq" id="WP_200240015.1">
    <property type="nucleotide sequence ID" value="NZ_NRRV01000048.1"/>
</dbReference>
<feature type="signal peptide" evidence="1">
    <location>
        <begin position="1"/>
        <end position="36"/>
    </location>
</feature>
<evidence type="ECO:0008006" key="4">
    <source>
        <dbReference type="Google" id="ProtNLM"/>
    </source>
</evidence>
<proteinExistence type="predicted"/>
<name>A0ABS1CKM1_9GAMM</name>
<dbReference type="EMBL" id="NRRV01000048">
    <property type="protein sequence ID" value="MBK1632447.1"/>
    <property type="molecule type" value="Genomic_DNA"/>
</dbReference>
<sequence>MHSNMLPNLRPARGARPALAAALLAALTLAATAATAEQLRFQVYLDDRPIGEHSFRIADSGKTTRVTSRAAFEVDFLFITAYRYRHTSNEVFRDGCLTAIDANTNDNGKRYAVNGEAMGNAFRIKTDDAVERASGCVKTFAYWDKAFLDKSRLLNPQTGDLEQVQVQPRGPDTVEVENGERVSAERYALKTQELTIDLWYNDDLGWVGLESDTGKGKRLIYRRVM</sequence>
<organism evidence="2 3">
    <name type="scientific">Thiohalocapsa halophila</name>
    <dbReference type="NCBI Taxonomy" id="69359"/>
    <lineage>
        <taxon>Bacteria</taxon>
        <taxon>Pseudomonadati</taxon>
        <taxon>Pseudomonadota</taxon>
        <taxon>Gammaproteobacteria</taxon>
        <taxon>Chromatiales</taxon>
        <taxon>Chromatiaceae</taxon>
        <taxon>Thiohalocapsa</taxon>
    </lineage>
</organism>
<protein>
    <recommendedName>
        <fullName evidence="4">DUF3108 domain-containing protein</fullName>
    </recommendedName>
</protein>
<keyword evidence="1" id="KW-0732">Signal</keyword>
<reference evidence="2 3" key="1">
    <citation type="journal article" date="2020" name="Microorganisms">
        <title>Osmotic Adaptation and Compatible Solute Biosynthesis of Phototrophic Bacteria as Revealed from Genome Analyses.</title>
        <authorList>
            <person name="Imhoff J.F."/>
            <person name="Rahn T."/>
            <person name="Kunzel S."/>
            <person name="Keller A."/>
            <person name="Neulinger S.C."/>
        </authorList>
    </citation>
    <scope>NUCLEOTIDE SEQUENCE [LARGE SCALE GENOMIC DNA]</scope>
    <source>
        <strain evidence="2 3">DSM 6210</strain>
    </source>
</reference>
<comment type="caution">
    <text evidence="2">The sequence shown here is derived from an EMBL/GenBank/DDBJ whole genome shotgun (WGS) entry which is preliminary data.</text>
</comment>
<accession>A0ABS1CKM1</accession>
<dbReference type="Pfam" id="PF19630">
    <property type="entry name" value="DUF6134"/>
    <property type="match status" value="1"/>
</dbReference>
<evidence type="ECO:0000313" key="2">
    <source>
        <dbReference type="EMBL" id="MBK1632447.1"/>
    </source>
</evidence>
<evidence type="ECO:0000256" key="1">
    <source>
        <dbReference type="SAM" id="SignalP"/>
    </source>
</evidence>
<gene>
    <name evidence="2" type="ORF">CKO31_17210</name>
</gene>
<dbReference type="Proteomes" id="UP000748752">
    <property type="component" value="Unassembled WGS sequence"/>
</dbReference>